<dbReference type="InterPro" id="IPR038546">
    <property type="entry name" value="Hen1_N_sf"/>
</dbReference>
<evidence type="ECO:0000256" key="9">
    <source>
        <dbReference type="ARBA" id="ARBA00022884"/>
    </source>
</evidence>
<evidence type="ECO:0000256" key="8">
    <source>
        <dbReference type="ARBA" id="ARBA00022842"/>
    </source>
</evidence>
<dbReference type="NCBIfam" id="TIGR04074">
    <property type="entry name" value="bacter_Hen1"/>
    <property type="match status" value="1"/>
</dbReference>
<dbReference type="SUPFAM" id="SSF53335">
    <property type="entry name" value="S-adenosyl-L-methionine-dependent methyltransferases"/>
    <property type="match status" value="1"/>
</dbReference>
<reference evidence="16" key="1">
    <citation type="submission" date="2022-10" db="EMBL/GenBank/DDBJ databases">
        <title>Luteolibacter sp. GHJ8, whole genome shotgun sequencing project.</title>
        <authorList>
            <person name="Zhao G."/>
            <person name="Shen L."/>
        </authorList>
    </citation>
    <scope>NUCLEOTIDE SEQUENCE</scope>
    <source>
        <strain evidence="16">GHJ8</strain>
    </source>
</reference>
<keyword evidence="9" id="KW-0694">RNA-binding</keyword>
<dbReference type="RefSeq" id="WP_264511049.1">
    <property type="nucleotide sequence ID" value="NZ_JAPDDR010000002.1"/>
</dbReference>
<feature type="domain" description="Hen1 N-terminal" evidence="15">
    <location>
        <begin position="1"/>
        <end position="241"/>
    </location>
</feature>
<dbReference type="InterPro" id="IPR013217">
    <property type="entry name" value="Methyltransf_12"/>
</dbReference>
<evidence type="ECO:0000256" key="10">
    <source>
        <dbReference type="ARBA" id="ARBA00023158"/>
    </source>
</evidence>
<evidence type="ECO:0000256" key="12">
    <source>
        <dbReference type="ARBA" id="ARBA00048418"/>
    </source>
</evidence>
<dbReference type="Pfam" id="PF11163">
    <property type="entry name" value="DUF2947"/>
    <property type="match status" value="1"/>
</dbReference>
<dbReference type="PANTHER" id="PTHR21404:SF3">
    <property type="entry name" value="SMALL RNA 2'-O-METHYLTRANSFERASE"/>
    <property type="match status" value="1"/>
</dbReference>
<evidence type="ECO:0000259" key="15">
    <source>
        <dbReference type="Pfam" id="PF12623"/>
    </source>
</evidence>
<feature type="region of interest" description="Disordered" evidence="13">
    <location>
        <begin position="467"/>
        <end position="489"/>
    </location>
</feature>
<name>A0ABT3FZZ5_9BACT</name>
<organism evidence="16 17">
    <name type="scientific">Luteolibacter rhizosphaerae</name>
    <dbReference type="NCBI Taxonomy" id="2989719"/>
    <lineage>
        <taxon>Bacteria</taxon>
        <taxon>Pseudomonadati</taxon>
        <taxon>Verrucomicrobiota</taxon>
        <taxon>Verrucomicrobiia</taxon>
        <taxon>Verrucomicrobiales</taxon>
        <taxon>Verrucomicrobiaceae</taxon>
        <taxon>Luteolibacter</taxon>
    </lineage>
</organism>
<dbReference type="InterPro" id="IPR021334">
    <property type="entry name" value="DUF2947"/>
</dbReference>
<sequence length="653" mass="72974">MLLSITNRSVSATDLGHLLHKHPARCHEVELAFGKATVFYPVADETACTAVLMVDVDPIDMVRSAGARQGGWALGQYVNDRPYASSSFLSVAISRVYGTALNGRCTKRPELVEQPLDLEVMLPVVPAGDGVILPKLFEPLGYEVETQRLVLDPAFPAWGESRYHHLTLRTKKPLHEVLKHLFVIIGALDRAKHYWVGRDEIDKLLAKGEGWLNDHPEKDWIVRRYLKYQVRLAREALERLAPEPEPEEEGADEVAEAVEAAKEPEVEKRLSLHDVRLNRVAELISALNASSVIDLGCGEGKLLRRLLHQTRIPKVVGMDVSSRVLEIAHERMERIPPFKKQGRVEIFLGSLVYRDSRLRGYDVAALVEVIEHLDADRLDSLEEVVFAAAAPRTVIVTTPNREYNVLFEGMKPGAMRHADHRFEWTRAEFQGWAGRVAGMHGYEVAFEPLGEEHAEHGAPSQMAVFTRQGGGSLTPAPRQEEKKPAQEPAKPFKRAFSEEFFSPEAWVLVRELPPAEADEICRAHLGGRARGFFSLPDGHWILAAQQTLIGHWADAYNADAPDEVSAILSALPWQGEDTVYFFTGRSLVIESTWVAFVRHWMDFLAVEDDEPIVMNLQRPWEALIFNSGGGIRHLTGNPPAGAESSGREQSPHP</sequence>
<comment type="similarity">
    <text evidence="2">Belongs to the methyltransferase superfamily. HEN1 family.</text>
</comment>
<keyword evidence="17" id="KW-1185">Reference proteome</keyword>
<evidence type="ECO:0000256" key="13">
    <source>
        <dbReference type="SAM" id="MobiDB-lite"/>
    </source>
</evidence>
<keyword evidence="8" id="KW-0460">Magnesium</keyword>
<evidence type="ECO:0000256" key="1">
    <source>
        <dbReference type="ARBA" id="ARBA00001946"/>
    </source>
</evidence>
<keyword evidence="4" id="KW-0489">Methyltransferase</keyword>
<dbReference type="Gene3D" id="3.40.50.150">
    <property type="entry name" value="Vaccinia Virus protein VP39"/>
    <property type="match status" value="1"/>
</dbReference>
<evidence type="ECO:0000313" key="16">
    <source>
        <dbReference type="EMBL" id="MCW1912545.1"/>
    </source>
</evidence>
<gene>
    <name evidence="16" type="ORF">OJ996_03100</name>
</gene>
<dbReference type="PANTHER" id="PTHR21404">
    <property type="entry name" value="HEN1"/>
    <property type="match status" value="1"/>
</dbReference>
<evidence type="ECO:0000256" key="11">
    <source>
        <dbReference type="ARBA" id="ARBA00035025"/>
    </source>
</evidence>
<dbReference type="InterPro" id="IPR024740">
    <property type="entry name" value="Hen1_N"/>
</dbReference>
<evidence type="ECO:0000256" key="3">
    <source>
        <dbReference type="ARBA" id="ARBA00021330"/>
    </source>
</evidence>
<keyword evidence="5" id="KW-0808">Transferase</keyword>
<dbReference type="InterPro" id="IPR026610">
    <property type="entry name" value="Hen1"/>
</dbReference>
<evidence type="ECO:0000313" key="17">
    <source>
        <dbReference type="Proteomes" id="UP001165653"/>
    </source>
</evidence>
<evidence type="ECO:0000256" key="4">
    <source>
        <dbReference type="ARBA" id="ARBA00022603"/>
    </source>
</evidence>
<evidence type="ECO:0000256" key="2">
    <source>
        <dbReference type="ARBA" id="ARBA00009026"/>
    </source>
</evidence>
<dbReference type="CDD" id="cd02440">
    <property type="entry name" value="AdoMet_MTases"/>
    <property type="match status" value="1"/>
</dbReference>
<dbReference type="EMBL" id="JAPDDR010000002">
    <property type="protein sequence ID" value="MCW1912545.1"/>
    <property type="molecule type" value="Genomic_DNA"/>
</dbReference>
<proteinExistence type="inferred from homology"/>
<dbReference type="InterPro" id="IPR024026">
    <property type="entry name" value="3'-RNA_MeTfrase_Hen1_bac"/>
</dbReference>
<keyword evidence="6" id="KW-0949">S-adenosyl-L-methionine</keyword>
<evidence type="ECO:0000259" key="14">
    <source>
        <dbReference type="Pfam" id="PF08242"/>
    </source>
</evidence>
<dbReference type="EC" id="2.1.1.386" evidence="11"/>
<accession>A0ABT3FZZ5</accession>
<comment type="caution">
    <text evidence="16">The sequence shown here is derived from an EMBL/GenBank/DDBJ whole genome shotgun (WGS) entry which is preliminary data.</text>
</comment>
<dbReference type="Pfam" id="PF12623">
    <property type="entry name" value="Hen1_L"/>
    <property type="match status" value="1"/>
</dbReference>
<dbReference type="Gene3D" id="3.30.1610.20">
    <property type="entry name" value="Hen1, N-terminal domain"/>
    <property type="match status" value="1"/>
</dbReference>
<protein>
    <recommendedName>
        <fullName evidence="3">Small RNA 2'-O-methyltransferase</fullName>
        <ecNumber evidence="11">2.1.1.386</ecNumber>
    </recommendedName>
</protein>
<evidence type="ECO:0000256" key="6">
    <source>
        <dbReference type="ARBA" id="ARBA00022691"/>
    </source>
</evidence>
<keyword evidence="10" id="KW-0943">RNA-mediated gene silencing</keyword>
<evidence type="ECO:0000256" key="7">
    <source>
        <dbReference type="ARBA" id="ARBA00022723"/>
    </source>
</evidence>
<comment type="cofactor">
    <cofactor evidence="1">
        <name>Mg(2+)</name>
        <dbReference type="ChEBI" id="CHEBI:18420"/>
    </cofactor>
</comment>
<evidence type="ECO:0000256" key="5">
    <source>
        <dbReference type="ARBA" id="ARBA00022679"/>
    </source>
</evidence>
<feature type="domain" description="Methyltransferase type 12" evidence="14">
    <location>
        <begin position="293"/>
        <end position="389"/>
    </location>
</feature>
<dbReference type="Proteomes" id="UP001165653">
    <property type="component" value="Unassembled WGS sequence"/>
</dbReference>
<comment type="catalytic activity">
    <reaction evidence="12">
        <text>small RNA 3'-end nucleotide + S-adenosyl-L-methionine = small RNA 3'-end 2'-O-methylnucleotide + S-adenosyl-L-homocysteine + H(+)</text>
        <dbReference type="Rhea" id="RHEA:37887"/>
        <dbReference type="Rhea" id="RHEA-COMP:10415"/>
        <dbReference type="Rhea" id="RHEA-COMP:10416"/>
        <dbReference type="ChEBI" id="CHEBI:15378"/>
        <dbReference type="ChEBI" id="CHEBI:57856"/>
        <dbReference type="ChEBI" id="CHEBI:59789"/>
        <dbReference type="ChEBI" id="CHEBI:74896"/>
        <dbReference type="ChEBI" id="CHEBI:74898"/>
        <dbReference type="EC" id="2.1.1.386"/>
    </reaction>
</comment>
<keyword evidence="7" id="KW-0479">Metal-binding</keyword>
<dbReference type="Pfam" id="PF08242">
    <property type="entry name" value="Methyltransf_12"/>
    <property type="match status" value="1"/>
</dbReference>
<dbReference type="InterPro" id="IPR029063">
    <property type="entry name" value="SAM-dependent_MTases_sf"/>
</dbReference>